<name>A0A532UXV3_UNCL8</name>
<dbReference type="Pfam" id="PF12822">
    <property type="entry name" value="ECF_trnsprt"/>
    <property type="match status" value="1"/>
</dbReference>
<feature type="transmembrane region" description="Helical" evidence="1">
    <location>
        <begin position="73"/>
        <end position="91"/>
    </location>
</feature>
<feature type="transmembrane region" description="Helical" evidence="1">
    <location>
        <begin position="111"/>
        <end position="137"/>
    </location>
</feature>
<gene>
    <name evidence="2" type="ORF">CEE37_10915</name>
</gene>
<dbReference type="Gene3D" id="1.10.1760.20">
    <property type="match status" value="1"/>
</dbReference>
<proteinExistence type="predicted"/>
<keyword evidence="1" id="KW-0812">Transmembrane</keyword>
<reference evidence="2 3" key="1">
    <citation type="submission" date="2017-06" db="EMBL/GenBank/DDBJ databases">
        <title>Novel microbial phyla capable of carbon fixation and sulfur reduction in deep-sea sediments.</title>
        <authorList>
            <person name="Huang J."/>
            <person name="Baker B."/>
            <person name="Wang Y."/>
        </authorList>
    </citation>
    <scope>NUCLEOTIDE SEQUENCE [LARGE SCALE GENOMIC DNA]</scope>
    <source>
        <strain evidence="2">B3_LCP</strain>
    </source>
</reference>
<evidence type="ECO:0000256" key="1">
    <source>
        <dbReference type="SAM" id="Phobius"/>
    </source>
</evidence>
<accession>A0A532UXV3</accession>
<dbReference type="GO" id="GO:0022857">
    <property type="term" value="F:transmembrane transporter activity"/>
    <property type="evidence" value="ECO:0007669"/>
    <property type="project" value="InterPro"/>
</dbReference>
<organism evidence="2 3">
    <name type="scientific">candidate division LCP-89 bacterium B3_LCP</name>
    <dbReference type="NCBI Taxonomy" id="2012998"/>
    <lineage>
        <taxon>Bacteria</taxon>
        <taxon>Pseudomonadati</taxon>
        <taxon>Bacteria division LCP-89</taxon>
    </lineage>
</organism>
<dbReference type="Proteomes" id="UP000319619">
    <property type="component" value="Unassembled WGS sequence"/>
</dbReference>
<evidence type="ECO:0000313" key="3">
    <source>
        <dbReference type="Proteomes" id="UP000319619"/>
    </source>
</evidence>
<comment type="caution">
    <text evidence="2">The sequence shown here is derived from an EMBL/GenBank/DDBJ whole genome shotgun (WGS) entry which is preliminary data.</text>
</comment>
<keyword evidence="1" id="KW-0472">Membrane</keyword>
<keyword evidence="1" id="KW-1133">Transmembrane helix</keyword>
<feature type="transmembrane region" description="Helical" evidence="1">
    <location>
        <begin position="143"/>
        <end position="173"/>
    </location>
</feature>
<evidence type="ECO:0000313" key="2">
    <source>
        <dbReference type="EMBL" id="TKJ39780.1"/>
    </source>
</evidence>
<dbReference type="InterPro" id="IPR024529">
    <property type="entry name" value="ECF_trnsprt_substrate-spec"/>
</dbReference>
<dbReference type="EMBL" id="NJBN01000007">
    <property type="protein sequence ID" value="TKJ39780.1"/>
    <property type="molecule type" value="Genomic_DNA"/>
</dbReference>
<protein>
    <recommendedName>
        <fullName evidence="4">ECF transporter S component</fullName>
    </recommendedName>
</protein>
<dbReference type="AlphaFoldDB" id="A0A532UXV3"/>
<evidence type="ECO:0008006" key="4">
    <source>
        <dbReference type="Google" id="ProtNLM"/>
    </source>
</evidence>
<feature type="transmembrane region" description="Helical" evidence="1">
    <location>
        <begin position="12"/>
        <end position="43"/>
    </location>
</feature>
<sequence>MKPIQKMTRSAFLIAVCVVLGYIFMPIPNVEMITAGIFLSGIWMGPKYGMFIGFIAEAIYSLFNPMGFPPPPLLVSQVAAMSLVGLTGGLFRNLLTKYRFFSRSHWIEHVLLGLTGIVLTVIFDILTTLSFPIAAGFNLKQIYMAMVLGIPFTVVHITVNCLIFAILIPAFLIRTKSWRFEC</sequence>